<feature type="transmembrane region" description="Helical" evidence="1">
    <location>
        <begin position="174"/>
        <end position="192"/>
    </location>
</feature>
<evidence type="ECO:0000313" key="2">
    <source>
        <dbReference type="EMBL" id="MBD7949191.1"/>
    </source>
</evidence>
<keyword evidence="1" id="KW-0472">Membrane</keyword>
<dbReference type="RefSeq" id="WP_191794419.1">
    <property type="nucleotide sequence ID" value="NZ_JACSQQ010000002.1"/>
</dbReference>
<protein>
    <submittedName>
        <fullName evidence="2">PH domain-containing protein</fullName>
    </submittedName>
</protein>
<feature type="transmembrane region" description="Helical" evidence="1">
    <location>
        <begin position="39"/>
        <end position="59"/>
    </location>
</feature>
<evidence type="ECO:0000256" key="1">
    <source>
        <dbReference type="SAM" id="Phobius"/>
    </source>
</evidence>
<dbReference type="EMBL" id="JACSQQ010000002">
    <property type="protein sequence ID" value="MBD7949191.1"/>
    <property type="molecule type" value="Genomic_DNA"/>
</dbReference>
<organism evidence="2 3">
    <name type="scientific">Oerskovia rustica</name>
    <dbReference type="NCBI Taxonomy" id="2762237"/>
    <lineage>
        <taxon>Bacteria</taxon>
        <taxon>Bacillati</taxon>
        <taxon>Actinomycetota</taxon>
        <taxon>Actinomycetes</taxon>
        <taxon>Micrococcales</taxon>
        <taxon>Cellulomonadaceae</taxon>
        <taxon>Oerskovia</taxon>
    </lineage>
</organism>
<keyword evidence="1" id="KW-1133">Transmembrane helix</keyword>
<sequence length="196" mass="20730">MGPTHVFRSTYGRILTGAAALVALVTLVSLATSGGVEEVLRYGAWPLLAVLVVWALFWYPEVQVSDGEIVLRNVLRTVHVPWPTFRSVDSHLALKVTTTSGTFTAWAAPASSGSVARLRNPRTVDPSKGMVGDRLVSGANADAVALVIGERYEALRSAGHLDGDDHGLTPRTTWHVATVAGLVVLTTLGVLAPQLG</sequence>
<feature type="transmembrane region" description="Helical" evidence="1">
    <location>
        <begin position="12"/>
        <end position="32"/>
    </location>
</feature>
<gene>
    <name evidence="2" type="ORF">H9652_02065</name>
</gene>
<evidence type="ECO:0000313" key="3">
    <source>
        <dbReference type="Proteomes" id="UP000641803"/>
    </source>
</evidence>
<keyword evidence="3" id="KW-1185">Reference proteome</keyword>
<reference evidence="2 3" key="1">
    <citation type="submission" date="2020-08" db="EMBL/GenBank/DDBJ databases">
        <title>A Genomic Blueprint of the Chicken Gut Microbiome.</title>
        <authorList>
            <person name="Gilroy R."/>
            <person name="Ravi A."/>
            <person name="Getino M."/>
            <person name="Pursley I."/>
            <person name="Horton D.L."/>
            <person name="Alikhan N.-F."/>
            <person name="Baker D."/>
            <person name="Gharbi K."/>
            <person name="Hall N."/>
            <person name="Watson M."/>
            <person name="Adriaenssens E.M."/>
            <person name="Foster-Nyarko E."/>
            <person name="Jarju S."/>
            <person name="Secka A."/>
            <person name="Antonio M."/>
            <person name="Oren A."/>
            <person name="Chaudhuri R."/>
            <person name="La Ragione R.M."/>
            <person name="Hildebrand F."/>
            <person name="Pallen M.J."/>
        </authorList>
    </citation>
    <scope>NUCLEOTIDE SEQUENCE [LARGE SCALE GENOMIC DNA]</scope>
    <source>
        <strain evidence="2 3">Sa4CUA1</strain>
    </source>
</reference>
<dbReference type="Proteomes" id="UP000641803">
    <property type="component" value="Unassembled WGS sequence"/>
</dbReference>
<comment type="caution">
    <text evidence="2">The sequence shown here is derived from an EMBL/GenBank/DDBJ whole genome shotgun (WGS) entry which is preliminary data.</text>
</comment>
<keyword evidence="1" id="KW-0812">Transmembrane</keyword>
<accession>A0ABR8RN64</accession>
<proteinExistence type="predicted"/>
<name>A0ABR8RN64_9CELL</name>